<feature type="domain" description="HMG box" evidence="3">
    <location>
        <begin position="285"/>
        <end position="342"/>
    </location>
</feature>
<evidence type="ECO:0000313" key="4">
    <source>
        <dbReference type="EMBL" id="QHT74959.1"/>
    </source>
</evidence>
<organism evidence="4">
    <name type="scientific">viral metagenome</name>
    <dbReference type="NCBI Taxonomy" id="1070528"/>
    <lineage>
        <taxon>unclassified sequences</taxon>
        <taxon>metagenomes</taxon>
        <taxon>organismal metagenomes</taxon>
    </lineage>
</organism>
<feature type="domain" description="HMG box" evidence="3">
    <location>
        <begin position="163"/>
        <end position="236"/>
    </location>
</feature>
<dbReference type="GO" id="GO:0003677">
    <property type="term" value="F:DNA binding"/>
    <property type="evidence" value="ECO:0007669"/>
    <property type="project" value="UniProtKB-KW"/>
</dbReference>
<dbReference type="Pfam" id="PF09011">
    <property type="entry name" value="HMG_box_2"/>
    <property type="match status" value="1"/>
</dbReference>
<evidence type="ECO:0000256" key="1">
    <source>
        <dbReference type="ARBA" id="ARBA00023125"/>
    </source>
</evidence>
<evidence type="ECO:0000256" key="2">
    <source>
        <dbReference type="SAM" id="MobiDB-lite"/>
    </source>
</evidence>
<proteinExistence type="predicted"/>
<feature type="compositionally biased region" description="Basic and acidic residues" evidence="2">
    <location>
        <begin position="215"/>
        <end position="244"/>
    </location>
</feature>
<keyword evidence="1" id="KW-0238">DNA-binding</keyword>
<dbReference type="PANTHER" id="PTHR48112">
    <property type="entry name" value="HIGH MOBILITY GROUP PROTEIN DSP1"/>
    <property type="match status" value="1"/>
</dbReference>
<reference evidence="4" key="1">
    <citation type="journal article" date="2020" name="Nature">
        <title>Giant virus diversity and host interactions through global metagenomics.</title>
        <authorList>
            <person name="Schulz F."/>
            <person name="Roux S."/>
            <person name="Paez-Espino D."/>
            <person name="Jungbluth S."/>
            <person name="Walsh D.A."/>
            <person name="Denef V.J."/>
            <person name="McMahon K.D."/>
            <person name="Konstantinidis K.T."/>
            <person name="Eloe-Fadrosh E.A."/>
            <person name="Kyrpides N.C."/>
            <person name="Woyke T."/>
        </authorList>
    </citation>
    <scope>NUCLEOTIDE SEQUENCE</scope>
    <source>
        <strain evidence="4">GVMAG-M-3300023179-62</strain>
    </source>
</reference>
<feature type="region of interest" description="Disordered" evidence="2">
    <location>
        <begin position="215"/>
        <end position="288"/>
    </location>
</feature>
<feature type="domain" description="HMG box" evidence="3">
    <location>
        <begin position="60"/>
        <end position="136"/>
    </location>
</feature>
<protein>
    <recommendedName>
        <fullName evidence="3">HMG box domain-containing protein</fullName>
    </recommendedName>
</protein>
<feature type="compositionally biased region" description="Basic and acidic residues" evidence="2">
    <location>
        <begin position="262"/>
        <end position="284"/>
    </location>
</feature>
<dbReference type="Gene3D" id="1.10.30.10">
    <property type="entry name" value="High mobility group box domain"/>
    <property type="match status" value="3"/>
</dbReference>
<name>A0A6C0H3D5_9ZZZZ</name>
<dbReference type="InterPro" id="IPR009071">
    <property type="entry name" value="HMG_box_dom"/>
</dbReference>
<dbReference type="EMBL" id="MN739859">
    <property type="protein sequence ID" value="QHT74959.1"/>
    <property type="molecule type" value="Genomic_DNA"/>
</dbReference>
<dbReference type="InterPro" id="IPR036910">
    <property type="entry name" value="HMG_box_dom_sf"/>
</dbReference>
<accession>A0A6C0H3D5</accession>
<dbReference type="SUPFAM" id="SSF47095">
    <property type="entry name" value="HMG-box"/>
    <property type="match status" value="3"/>
</dbReference>
<dbReference type="Pfam" id="PF00505">
    <property type="entry name" value="HMG_box"/>
    <property type="match status" value="2"/>
</dbReference>
<sequence>MNSFNQTAIANFVAKFLSDNGSEELVDAWNSQENIKAFNLIVDKTTKRSSEKKVKDPNKPKRGKSAYIFFCGKKREEAKKRLGEGAKATEVTAELGKMWNALKASTKQADVKLLASLEAEAADDKARYTDEMDGYVAPSDEELAAMVPAKKARKTSDKDPNAPKRGKSAYIFFCAAMRPQVKEELGEEGKSSIMAELGKRWKELKDDDDRADELAKYTKMAADDKSRYEHDKSNGQPEEQEKKATPKKGKAKPVEPEEEAVDDKVEVKKTKKKVEADVDVEEKKSPKKKTGYIYFCSHNREGIKTDNPKMAAKEVTSTLARLWKELTKEEQKEWSDSAANME</sequence>
<dbReference type="AlphaFoldDB" id="A0A6C0H3D5"/>
<dbReference type="InterPro" id="IPR050342">
    <property type="entry name" value="HMGB"/>
</dbReference>
<dbReference type="PROSITE" id="PS50118">
    <property type="entry name" value="HMG_BOX_2"/>
    <property type="match status" value="3"/>
</dbReference>
<dbReference type="SMART" id="SM00398">
    <property type="entry name" value="HMG"/>
    <property type="match status" value="3"/>
</dbReference>
<evidence type="ECO:0000259" key="3">
    <source>
        <dbReference type="PROSITE" id="PS50118"/>
    </source>
</evidence>